<evidence type="ECO:0000313" key="1">
    <source>
        <dbReference type="EMBL" id="SDN50517.1"/>
    </source>
</evidence>
<gene>
    <name evidence="1" type="ORF">SAMN04490208_0526</name>
</gene>
<dbReference type="GeneID" id="66759729"/>
<evidence type="ECO:0000313" key="2">
    <source>
        <dbReference type="Proteomes" id="UP000181903"/>
    </source>
</evidence>
<name>A0ABY0RBC9_9PSED</name>
<reference evidence="1 2" key="1">
    <citation type="submission" date="2016-10" db="EMBL/GenBank/DDBJ databases">
        <authorList>
            <person name="Varghese N."/>
            <person name="Submissions S."/>
        </authorList>
    </citation>
    <scope>NUCLEOTIDE SEQUENCE [LARGE SCALE GENOMIC DNA]</scope>
    <source>
        <strain evidence="1 2">BS2776</strain>
    </source>
</reference>
<dbReference type="Proteomes" id="UP000181903">
    <property type="component" value="Chromosome I"/>
</dbReference>
<organism evidence="1 2">
    <name type="scientific">Pseudomonas poae</name>
    <dbReference type="NCBI Taxonomy" id="200451"/>
    <lineage>
        <taxon>Bacteria</taxon>
        <taxon>Pseudomonadati</taxon>
        <taxon>Pseudomonadota</taxon>
        <taxon>Gammaproteobacteria</taxon>
        <taxon>Pseudomonadales</taxon>
        <taxon>Pseudomonadaceae</taxon>
        <taxon>Pseudomonas</taxon>
    </lineage>
</organism>
<keyword evidence="2" id="KW-1185">Reference proteome</keyword>
<sequence>MTAPYDYPHVLLPVSVDLKQQTDEQLEKNYAVTSQNTYELSDEQRDEICRVLEGTGLTFTEPMVLGRPVRINGENLIHLKIKGSHQLVSAKGPVEV</sequence>
<accession>A0ABY0RBC9</accession>
<dbReference type="EMBL" id="LT629706">
    <property type="protein sequence ID" value="SDN50517.1"/>
    <property type="molecule type" value="Genomic_DNA"/>
</dbReference>
<proteinExistence type="predicted"/>
<protein>
    <submittedName>
        <fullName evidence="1">Uncharacterized protein</fullName>
    </submittedName>
</protein>
<dbReference type="RefSeq" id="WP_060550170.1">
    <property type="nucleotide sequence ID" value="NZ_JYLI01000023.1"/>
</dbReference>